<dbReference type="Gramene" id="KOM43326">
    <property type="protein sequence ID" value="KOM43326"/>
    <property type="gene ID" value="LR48_Vigan05g093000"/>
</dbReference>
<evidence type="ECO:0000313" key="1">
    <source>
        <dbReference type="EMBL" id="KOM43326.1"/>
    </source>
</evidence>
<reference evidence="2" key="1">
    <citation type="journal article" date="2015" name="Proc. Natl. Acad. Sci. U.S.A.">
        <title>Genome sequencing of adzuki bean (Vigna angularis) provides insight into high starch and low fat accumulation and domestication.</title>
        <authorList>
            <person name="Yang K."/>
            <person name="Tian Z."/>
            <person name="Chen C."/>
            <person name="Luo L."/>
            <person name="Zhao B."/>
            <person name="Wang Z."/>
            <person name="Yu L."/>
            <person name="Li Y."/>
            <person name="Sun Y."/>
            <person name="Li W."/>
            <person name="Chen Y."/>
            <person name="Li Y."/>
            <person name="Zhang Y."/>
            <person name="Ai D."/>
            <person name="Zhao J."/>
            <person name="Shang C."/>
            <person name="Ma Y."/>
            <person name="Wu B."/>
            <person name="Wang M."/>
            <person name="Gao L."/>
            <person name="Sun D."/>
            <person name="Zhang P."/>
            <person name="Guo F."/>
            <person name="Wang W."/>
            <person name="Li Y."/>
            <person name="Wang J."/>
            <person name="Varshney R.K."/>
            <person name="Wang J."/>
            <person name="Ling H.Q."/>
            <person name="Wan P."/>
        </authorList>
    </citation>
    <scope>NUCLEOTIDE SEQUENCE</scope>
    <source>
        <strain evidence="2">cv. Jingnong 6</strain>
    </source>
</reference>
<protein>
    <submittedName>
        <fullName evidence="1">Uncharacterized protein</fullName>
    </submittedName>
</protein>
<dbReference type="EMBL" id="CM003375">
    <property type="protein sequence ID" value="KOM43326.1"/>
    <property type="molecule type" value="Genomic_DNA"/>
</dbReference>
<accession>A0A0L9UKV7</accession>
<organism evidence="1 2">
    <name type="scientific">Phaseolus angularis</name>
    <name type="common">Azuki bean</name>
    <name type="synonym">Vigna angularis</name>
    <dbReference type="NCBI Taxonomy" id="3914"/>
    <lineage>
        <taxon>Eukaryota</taxon>
        <taxon>Viridiplantae</taxon>
        <taxon>Streptophyta</taxon>
        <taxon>Embryophyta</taxon>
        <taxon>Tracheophyta</taxon>
        <taxon>Spermatophyta</taxon>
        <taxon>Magnoliopsida</taxon>
        <taxon>eudicotyledons</taxon>
        <taxon>Gunneridae</taxon>
        <taxon>Pentapetalae</taxon>
        <taxon>rosids</taxon>
        <taxon>fabids</taxon>
        <taxon>Fabales</taxon>
        <taxon>Fabaceae</taxon>
        <taxon>Papilionoideae</taxon>
        <taxon>50 kb inversion clade</taxon>
        <taxon>NPAAA clade</taxon>
        <taxon>indigoferoid/millettioid clade</taxon>
        <taxon>Phaseoleae</taxon>
        <taxon>Vigna</taxon>
    </lineage>
</organism>
<proteinExistence type="predicted"/>
<name>A0A0L9UKV7_PHAAN</name>
<evidence type="ECO:0000313" key="2">
    <source>
        <dbReference type="Proteomes" id="UP000053144"/>
    </source>
</evidence>
<gene>
    <name evidence="1" type="ORF">LR48_Vigan05g093000</name>
</gene>
<sequence>MMKDDRLEIFVISWILMPKGSNHTQATTEDLYLLKAFKENIQVNWPAAISDNMLKVTRLESAKLSYCVFISKILIHFGVDYIDESKGWRFMDEVTEDGDEVGQSSSIPYRARSKFERTLLREIKSLKIMYQETRNDVLEIKEYLKLNNTDEENDED</sequence>
<dbReference type="Proteomes" id="UP000053144">
    <property type="component" value="Chromosome 5"/>
</dbReference>
<dbReference type="AlphaFoldDB" id="A0A0L9UKV7"/>